<evidence type="ECO:0000256" key="1">
    <source>
        <dbReference type="SAM" id="MobiDB-lite"/>
    </source>
</evidence>
<organism evidence="2 3">
    <name type="scientific">Panicum virgatum</name>
    <name type="common">Blackwell switchgrass</name>
    <dbReference type="NCBI Taxonomy" id="38727"/>
    <lineage>
        <taxon>Eukaryota</taxon>
        <taxon>Viridiplantae</taxon>
        <taxon>Streptophyta</taxon>
        <taxon>Embryophyta</taxon>
        <taxon>Tracheophyta</taxon>
        <taxon>Spermatophyta</taxon>
        <taxon>Magnoliopsida</taxon>
        <taxon>Liliopsida</taxon>
        <taxon>Poales</taxon>
        <taxon>Poaceae</taxon>
        <taxon>PACMAD clade</taxon>
        <taxon>Panicoideae</taxon>
        <taxon>Panicodae</taxon>
        <taxon>Paniceae</taxon>
        <taxon>Panicinae</taxon>
        <taxon>Panicum</taxon>
        <taxon>Panicum sect. Hiantes</taxon>
    </lineage>
</organism>
<sequence>MGARSHNCTRPRHLSRRRGRPPRLCLPPPPAASRYIYGARHPRPLLQPRKLASPPLLMPTPGAPQPPPLRSSPFRLRIPSRARPPRFAPAPPPPRRERSSP</sequence>
<feature type="region of interest" description="Disordered" evidence="1">
    <location>
        <begin position="1"/>
        <end position="101"/>
    </location>
</feature>
<comment type="caution">
    <text evidence="2">The sequence shown here is derived from an EMBL/GenBank/DDBJ whole genome shotgun (WGS) entry which is preliminary data.</text>
</comment>
<keyword evidence="3" id="KW-1185">Reference proteome</keyword>
<dbReference type="EMBL" id="CM029053">
    <property type="protein sequence ID" value="KAG2547365.1"/>
    <property type="molecule type" value="Genomic_DNA"/>
</dbReference>
<evidence type="ECO:0000313" key="2">
    <source>
        <dbReference type="EMBL" id="KAG2547365.1"/>
    </source>
</evidence>
<evidence type="ECO:0000313" key="3">
    <source>
        <dbReference type="Proteomes" id="UP000823388"/>
    </source>
</evidence>
<feature type="compositionally biased region" description="Pro residues" evidence="1">
    <location>
        <begin position="56"/>
        <end position="70"/>
    </location>
</feature>
<protein>
    <submittedName>
        <fullName evidence="2">Uncharacterized protein</fullName>
    </submittedName>
</protein>
<gene>
    <name evidence="2" type="ORF">PVAP13_9KG081920</name>
</gene>
<feature type="compositionally biased region" description="Basic residues" evidence="1">
    <location>
        <begin position="7"/>
        <end position="21"/>
    </location>
</feature>
<reference evidence="2" key="1">
    <citation type="submission" date="2020-05" db="EMBL/GenBank/DDBJ databases">
        <title>WGS assembly of Panicum virgatum.</title>
        <authorList>
            <person name="Lovell J.T."/>
            <person name="Jenkins J."/>
            <person name="Shu S."/>
            <person name="Juenger T.E."/>
            <person name="Schmutz J."/>
        </authorList>
    </citation>
    <scope>NUCLEOTIDE SEQUENCE</scope>
    <source>
        <strain evidence="2">AP13</strain>
    </source>
</reference>
<proteinExistence type="predicted"/>
<dbReference type="Proteomes" id="UP000823388">
    <property type="component" value="Chromosome 9K"/>
</dbReference>
<name>A0A8T0NEY4_PANVG</name>
<dbReference type="AlphaFoldDB" id="A0A8T0NEY4"/>
<accession>A0A8T0NEY4</accession>